<gene>
    <name evidence="1" type="ORF">NIIDMKKI_29110</name>
</gene>
<evidence type="ECO:0000313" key="1">
    <source>
        <dbReference type="EMBL" id="BCI87705.1"/>
    </source>
</evidence>
<dbReference type="EMBL" id="AP023343">
    <property type="protein sequence ID" value="BCI87705.1"/>
    <property type="molecule type" value="Genomic_DNA"/>
</dbReference>
<dbReference type="AlphaFoldDB" id="A0A7G1ID85"/>
<reference evidence="1 2" key="1">
    <citation type="submission" date="2020-07" db="EMBL/GenBank/DDBJ databases">
        <title>Mycobacterium kansasii (former subtype) with zoonotic potential isolated from diseased indoor pet cat, Japan.</title>
        <authorList>
            <person name="Fukano H."/>
            <person name="Terazono T."/>
            <person name="Hoshino Y."/>
        </authorList>
    </citation>
    <scope>NUCLEOTIDE SEQUENCE [LARGE SCALE GENOMIC DNA]</scope>
    <source>
        <strain evidence="1 2">Kuro-I</strain>
    </source>
</reference>
<name>A0A7G1ID85_MYCKA</name>
<dbReference type="Proteomes" id="UP000516380">
    <property type="component" value="Chromosome"/>
</dbReference>
<keyword evidence="2" id="KW-1185">Reference proteome</keyword>
<sequence>MPRAAAAQSVKAAPRAVKECAACRALAGWHSAEVCDANANADEPSSAANPCQAAAVASIGADPAPANIRAELCSGGSPAKSITSP</sequence>
<evidence type="ECO:0000313" key="2">
    <source>
        <dbReference type="Proteomes" id="UP000516380"/>
    </source>
</evidence>
<protein>
    <submittedName>
        <fullName evidence="1">Uncharacterized protein</fullName>
    </submittedName>
</protein>
<organism evidence="1 2">
    <name type="scientific">Mycobacterium kansasii</name>
    <dbReference type="NCBI Taxonomy" id="1768"/>
    <lineage>
        <taxon>Bacteria</taxon>
        <taxon>Bacillati</taxon>
        <taxon>Actinomycetota</taxon>
        <taxon>Actinomycetes</taxon>
        <taxon>Mycobacteriales</taxon>
        <taxon>Mycobacteriaceae</taxon>
        <taxon>Mycobacterium</taxon>
    </lineage>
</organism>
<accession>A0A7G1ID85</accession>
<proteinExistence type="predicted"/>